<keyword evidence="2" id="KW-1185">Reference proteome</keyword>
<comment type="caution">
    <text evidence="1">The sequence shown here is derived from an EMBL/GenBank/DDBJ whole genome shotgun (WGS) entry which is preliminary data.</text>
</comment>
<dbReference type="EMBL" id="JAFBEV010000020">
    <property type="protein sequence ID" value="MBM7658618.1"/>
    <property type="molecule type" value="Genomic_DNA"/>
</dbReference>
<proteinExistence type="predicted"/>
<gene>
    <name evidence="1" type="ORF">JOC27_002080</name>
</gene>
<accession>A0ABS2QA56</accession>
<evidence type="ECO:0000313" key="2">
    <source>
        <dbReference type="Proteomes" id="UP000823201"/>
    </source>
</evidence>
<dbReference type="Proteomes" id="UP000823201">
    <property type="component" value="Unassembled WGS sequence"/>
</dbReference>
<evidence type="ECO:0000313" key="1">
    <source>
        <dbReference type="EMBL" id="MBM7658618.1"/>
    </source>
</evidence>
<organism evidence="1 2">
    <name type="scientific">Sporolactobacillus spathodeae</name>
    <dbReference type="NCBI Taxonomy" id="1465502"/>
    <lineage>
        <taxon>Bacteria</taxon>
        <taxon>Bacillati</taxon>
        <taxon>Bacillota</taxon>
        <taxon>Bacilli</taxon>
        <taxon>Bacillales</taxon>
        <taxon>Sporolactobacillaceae</taxon>
        <taxon>Sporolactobacillus</taxon>
    </lineage>
</organism>
<protein>
    <submittedName>
        <fullName evidence="1">Uncharacterized protein</fullName>
    </submittedName>
</protein>
<dbReference type="Gene3D" id="3.40.1190.20">
    <property type="match status" value="1"/>
</dbReference>
<dbReference type="RefSeq" id="WP_205007173.1">
    <property type="nucleotide sequence ID" value="NZ_CBCRXA010000027.1"/>
</dbReference>
<name>A0ABS2QA56_9BACL</name>
<dbReference type="InterPro" id="IPR029056">
    <property type="entry name" value="Ribokinase-like"/>
</dbReference>
<reference evidence="1 2" key="1">
    <citation type="submission" date="2021-01" db="EMBL/GenBank/DDBJ databases">
        <title>Genomic Encyclopedia of Type Strains, Phase IV (KMG-IV): sequencing the most valuable type-strain genomes for metagenomic binning, comparative biology and taxonomic classification.</title>
        <authorList>
            <person name="Goeker M."/>
        </authorList>
    </citation>
    <scope>NUCLEOTIDE SEQUENCE [LARGE SCALE GENOMIC DNA]</scope>
    <source>
        <strain evidence="1 2">DSM 100968</strain>
    </source>
</reference>
<sequence>MKKKPLITFIGALGEPVRQTRSGVPARVAVIHNTMGSVTEKDVEAAERRIAQSRMVVISPSAALGATIQASVIAKKHCVRVILDPAPMMGLHEKIRRILAQLPKRASSRQKSHAPAKKWRKRKLAVIK</sequence>